<keyword evidence="1" id="KW-1133">Transmembrane helix</keyword>
<dbReference type="RefSeq" id="WP_146913174.1">
    <property type="nucleotide sequence ID" value="NZ_CP042344.1"/>
</dbReference>
<evidence type="ECO:0000313" key="3">
    <source>
        <dbReference type="EMBL" id="QEA13584.1"/>
    </source>
</evidence>
<keyword evidence="1" id="KW-0812">Transmembrane</keyword>
<dbReference type="OrthoDB" id="9801622at2"/>
<feature type="domain" description="Phosphatidic acid phosphatase type 2/haloperoxidase" evidence="2">
    <location>
        <begin position="56"/>
        <end position="166"/>
    </location>
</feature>
<evidence type="ECO:0000313" key="4">
    <source>
        <dbReference type="Proteomes" id="UP000321199"/>
    </source>
</evidence>
<feature type="transmembrane region" description="Helical" evidence="1">
    <location>
        <begin position="125"/>
        <end position="143"/>
    </location>
</feature>
<keyword evidence="1" id="KW-0472">Membrane</keyword>
<dbReference type="Gene3D" id="1.20.144.10">
    <property type="entry name" value="Phosphatidic acid phosphatase type 2/haloperoxidase"/>
    <property type="match status" value="1"/>
</dbReference>
<dbReference type="AlphaFoldDB" id="A0A5B8RXW4"/>
<protein>
    <submittedName>
        <fullName evidence="3">Phosphatase PAP2 family protein</fullName>
    </submittedName>
</protein>
<feature type="transmembrane region" description="Helical" evidence="1">
    <location>
        <begin position="155"/>
        <end position="178"/>
    </location>
</feature>
<accession>A0A5B8RXW4</accession>
<dbReference type="InterPro" id="IPR000326">
    <property type="entry name" value="PAP2/HPO"/>
</dbReference>
<dbReference type="SMART" id="SM00014">
    <property type="entry name" value="acidPPc"/>
    <property type="match status" value="1"/>
</dbReference>
<name>A0A5B8RXW4_9BURK</name>
<feature type="transmembrane region" description="Helical" evidence="1">
    <location>
        <begin position="56"/>
        <end position="79"/>
    </location>
</feature>
<evidence type="ECO:0000259" key="2">
    <source>
        <dbReference type="SMART" id="SM00014"/>
    </source>
</evidence>
<dbReference type="InterPro" id="IPR036938">
    <property type="entry name" value="PAP2/HPO_sf"/>
</dbReference>
<feature type="transmembrane region" description="Helical" evidence="1">
    <location>
        <begin position="99"/>
        <end position="118"/>
    </location>
</feature>
<dbReference type="KEGG" id="cof:FOZ74_11375"/>
<dbReference type="Proteomes" id="UP000321199">
    <property type="component" value="Chromosome"/>
</dbReference>
<organism evidence="3 4">
    <name type="scientific">Comamonas flocculans</name>
    <dbReference type="NCBI Taxonomy" id="2597701"/>
    <lineage>
        <taxon>Bacteria</taxon>
        <taxon>Pseudomonadati</taxon>
        <taxon>Pseudomonadota</taxon>
        <taxon>Betaproteobacteria</taxon>
        <taxon>Burkholderiales</taxon>
        <taxon>Comamonadaceae</taxon>
        <taxon>Comamonas</taxon>
    </lineage>
</organism>
<dbReference type="SUPFAM" id="SSF48317">
    <property type="entry name" value="Acid phosphatase/Vanadium-dependent haloperoxidase"/>
    <property type="match status" value="1"/>
</dbReference>
<feature type="transmembrane region" description="Helical" evidence="1">
    <location>
        <begin position="20"/>
        <end position="44"/>
    </location>
</feature>
<gene>
    <name evidence="3" type="ORF">FOZ74_11375</name>
</gene>
<keyword evidence="4" id="KW-1185">Reference proteome</keyword>
<reference evidence="3 4" key="1">
    <citation type="submission" date="2019-07" db="EMBL/GenBank/DDBJ databases">
        <title>Complete genome sequence of Comamonas sp. NLF 7-7 isolated from livestock.</title>
        <authorList>
            <person name="Kim D.H."/>
            <person name="Kim J.G."/>
        </authorList>
    </citation>
    <scope>NUCLEOTIDE SEQUENCE [LARGE SCALE GENOMIC DNA]</scope>
    <source>
        <strain evidence="3 4">NLF 7-7</strain>
    </source>
</reference>
<proteinExistence type="predicted"/>
<evidence type="ECO:0000256" key="1">
    <source>
        <dbReference type="SAM" id="Phobius"/>
    </source>
</evidence>
<dbReference type="EMBL" id="CP042344">
    <property type="protein sequence ID" value="QEA13584.1"/>
    <property type="molecule type" value="Genomic_DNA"/>
</dbReference>
<dbReference type="Pfam" id="PF01569">
    <property type="entry name" value="PAP2"/>
    <property type="match status" value="1"/>
</dbReference>
<sequence length="199" mass="20969">MLQEINHGLFLLINAPAAPSATLLVFARLCAAWLVLAVPLYLVVAWLRGREGVRRVLLEALAASALGFAASAAIGALWPQPRPFVLGLGSALMAHAPTPSFPSNHLTGIWSVALSLCLHAQTRRAGLALVLLGLPVAWARVYLGVHFPLDMAGALLLALASALALRLLLPGLGALALAPANGAYRRLFGPLIRRGWVAY</sequence>